<evidence type="ECO:0000313" key="2">
    <source>
        <dbReference type="Proteomes" id="UP000037122"/>
    </source>
</evidence>
<organism evidence="1 2">
    <name type="scientific">Candidozyma auris</name>
    <name type="common">Yeast</name>
    <name type="synonym">Candida auris</name>
    <dbReference type="NCBI Taxonomy" id="498019"/>
    <lineage>
        <taxon>Eukaryota</taxon>
        <taxon>Fungi</taxon>
        <taxon>Dikarya</taxon>
        <taxon>Ascomycota</taxon>
        <taxon>Saccharomycotina</taxon>
        <taxon>Pichiomycetes</taxon>
        <taxon>Metschnikowiaceae</taxon>
        <taxon>Candidozyma</taxon>
    </lineage>
</organism>
<reference evidence="2" key="1">
    <citation type="journal article" date="2015" name="BMC Genomics">
        <title>Draft genome of a commonly misdiagnosed multidrug resistant pathogen Candida auris.</title>
        <authorList>
            <person name="Chatterjee S."/>
            <person name="Alampalli S.V."/>
            <person name="Nageshan R.K."/>
            <person name="Chettiar S.T."/>
            <person name="Joshi S."/>
            <person name="Tatu U.S."/>
        </authorList>
    </citation>
    <scope>NUCLEOTIDE SEQUENCE [LARGE SCALE GENOMIC DNA]</scope>
    <source>
        <strain evidence="2">6684</strain>
    </source>
</reference>
<accession>A0A0L0NRM3</accession>
<dbReference type="Proteomes" id="UP000037122">
    <property type="component" value="Unassembled WGS sequence"/>
</dbReference>
<dbReference type="VEuPathDB" id="FungiDB:QG37_06998"/>
<evidence type="ECO:0000313" key="1">
    <source>
        <dbReference type="EMBL" id="KND96698.1"/>
    </source>
</evidence>
<comment type="caution">
    <text evidence="1">The sequence shown here is derived from an EMBL/GenBank/DDBJ whole genome shotgun (WGS) entry which is preliminary data.</text>
</comment>
<name>A0A0L0NRM3_CANAR</name>
<gene>
    <name evidence="1" type="ORF">QG37_06998</name>
</gene>
<sequence>MWMGANSLADTSSSLQEVADDGVVGKLIGGD</sequence>
<proteinExistence type="predicted"/>
<dbReference type="EMBL" id="LGST01000051">
    <property type="protein sequence ID" value="KND96698.1"/>
    <property type="molecule type" value="Genomic_DNA"/>
</dbReference>
<protein>
    <submittedName>
        <fullName evidence="1">Uncharacterized protein</fullName>
    </submittedName>
</protein>
<dbReference type="AlphaFoldDB" id="A0A0L0NRM3"/>